<feature type="region of interest" description="Disordered" evidence="1">
    <location>
        <begin position="16"/>
        <end position="40"/>
    </location>
</feature>
<reference evidence="2" key="1">
    <citation type="submission" date="2021-02" db="EMBL/GenBank/DDBJ databases">
        <authorList>
            <person name="Dougan E. K."/>
            <person name="Rhodes N."/>
            <person name="Thang M."/>
            <person name="Chan C."/>
        </authorList>
    </citation>
    <scope>NUCLEOTIDE SEQUENCE</scope>
</reference>
<evidence type="ECO:0000256" key="1">
    <source>
        <dbReference type="SAM" id="MobiDB-lite"/>
    </source>
</evidence>
<dbReference type="Proteomes" id="UP000626109">
    <property type="component" value="Unassembled WGS sequence"/>
</dbReference>
<accession>A0A813KB22</accession>
<feature type="non-terminal residue" evidence="2">
    <location>
        <position position="239"/>
    </location>
</feature>
<sequence>VRALLAGSPWEIICSDPGSGSSPSSASSSHPLADVGSETIEKTEASRQFRELLVSWRRPRTDLELAEFLRSALAKADHPDEALQTLEAAAPFAQRLAADASGEVLQLLETLVDRVAVSVHELPLPRVVAALRACAVAGLPHAPLFAAATASLDSSIGADQAVEVLEYCAALRLAIPELRPWLQRLREQGLERKLPASGLARLLAASARLALLETSEADDILRRIATVASTMRPQSVETV</sequence>
<comment type="caution">
    <text evidence="2">The sequence shown here is derived from an EMBL/GenBank/DDBJ whole genome shotgun (WGS) entry which is preliminary data.</text>
</comment>
<gene>
    <name evidence="2" type="ORF">PGLA2088_LOCUS30315</name>
</gene>
<name>A0A813KB22_POLGL</name>
<dbReference type="EMBL" id="CAJNNW010028747">
    <property type="protein sequence ID" value="CAE8697455.1"/>
    <property type="molecule type" value="Genomic_DNA"/>
</dbReference>
<evidence type="ECO:0000313" key="3">
    <source>
        <dbReference type="Proteomes" id="UP000626109"/>
    </source>
</evidence>
<feature type="non-terminal residue" evidence="2">
    <location>
        <position position="1"/>
    </location>
</feature>
<proteinExistence type="predicted"/>
<evidence type="ECO:0000313" key="2">
    <source>
        <dbReference type="EMBL" id="CAE8697455.1"/>
    </source>
</evidence>
<dbReference type="AlphaFoldDB" id="A0A813KB22"/>
<organism evidence="2 3">
    <name type="scientific">Polarella glacialis</name>
    <name type="common">Dinoflagellate</name>
    <dbReference type="NCBI Taxonomy" id="89957"/>
    <lineage>
        <taxon>Eukaryota</taxon>
        <taxon>Sar</taxon>
        <taxon>Alveolata</taxon>
        <taxon>Dinophyceae</taxon>
        <taxon>Suessiales</taxon>
        <taxon>Suessiaceae</taxon>
        <taxon>Polarella</taxon>
    </lineage>
</organism>
<feature type="compositionally biased region" description="Low complexity" evidence="1">
    <location>
        <begin position="16"/>
        <end position="29"/>
    </location>
</feature>
<protein>
    <submittedName>
        <fullName evidence="2">Uncharacterized protein</fullName>
    </submittedName>
</protein>